<gene>
    <name evidence="3" type="ORF">SAMN06296429_102133</name>
</gene>
<feature type="signal peptide" evidence="2">
    <location>
        <begin position="1"/>
        <end position="24"/>
    </location>
</feature>
<sequence>MTSRRHTQILSVATLLALGLTACGTGTTADSSADPAPTPSPIARADDVTTAVGQPSGKVVEEGSRTPRLAITHDEGVIVLDAVTLELLGEFPLEGFTRLNPVGDDRHLMVTEGEGFRVLDLGGYSVPHGDHDHHHSTRPTLTEMTFAAKHPGHVVVHDGRTVLYGDGDGSIRSFDSDALRDGATDKPEVTTRTERTPHHGVAVEREDGSVVTTVGTEDERSGIVIRDAKGKTLASSDECPGVHGEAAARGGALVFGCEDGLLLVKGEQITKVDAPDDYGRIGNQAGSEESPFVLGDYKTDPDAELERPKQVSTTDTRDGSLRLVDLPASYSFRSLERGPDGEGVVLGTDGKLHVIDMAKGEVSRSIDVVEEWTEPTDWQQSRPTVHVQDGTAYVTEPGSKALHMVDLHSGEVVSSGELPVVPNEIDGTLG</sequence>
<accession>A0A1W1YKR9</accession>
<dbReference type="RefSeq" id="WP_084449700.1">
    <property type="nucleotide sequence ID" value="NZ_FWXN01000002.1"/>
</dbReference>
<evidence type="ECO:0008006" key="5">
    <source>
        <dbReference type="Google" id="ProtNLM"/>
    </source>
</evidence>
<evidence type="ECO:0000256" key="1">
    <source>
        <dbReference type="SAM" id="MobiDB-lite"/>
    </source>
</evidence>
<dbReference type="EMBL" id="FWXN01000002">
    <property type="protein sequence ID" value="SMC36726.1"/>
    <property type="molecule type" value="Genomic_DNA"/>
</dbReference>
<dbReference type="InterPro" id="IPR011044">
    <property type="entry name" value="Quino_amine_DH_bsu"/>
</dbReference>
<name>A0A1W1YKR9_9MICO</name>
<dbReference type="PROSITE" id="PS51257">
    <property type="entry name" value="PROKAR_LIPOPROTEIN"/>
    <property type="match status" value="1"/>
</dbReference>
<evidence type="ECO:0000313" key="4">
    <source>
        <dbReference type="Proteomes" id="UP000192634"/>
    </source>
</evidence>
<protein>
    <recommendedName>
        <fullName evidence="5">Secreted protein</fullName>
    </recommendedName>
</protein>
<evidence type="ECO:0000313" key="3">
    <source>
        <dbReference type="EMBL" id="SMC36726.1"/>
    </source>
</evidence>
<dbReference type="Gene3D" id="2.130.10.10">
    <property type="entry name" value="YVTN repeat-like/Quinoprotein amine dehydrogenase"/>
    <property type="match status" value="1"/>
</dbReference>
<evidence type="ECO:0000256" key="2">
    <source>
        <dbReference type="SAM" id="SignalP"/>
    </source>
</evidence>
<feature type="chain" id="PRO_5039377432" description="Secreted protein" evidence="2">
    <location>
        <begin position="25"/>
        <end position="430"/>
    </location>
</feature>
<dbReference type="OrthoDB" id="3250815at2"/>
<organism evidence="3 4">
    <name type="scientific">Janibacter indicus</name>
    <dbReference type="NCBI Taxonomy" id="857417"/>
    <lineage>
        <taxon>Bacteria</taxon>
        <taxon>Bacillati</taxon>
        <taxon>Actinomycetota</taxon>
        <taxon>Actinomycetes</taxon>
        <taxon>Micrococcales</taxon>
        <taxon>Intrasporangiaceae</taxon>
        <taxon>Janibacter</taxon>
    </lineage>
</organism>
<dbReference type="InterPro" id="IPR015943">
    <property type="entry name" value="WD40/YVTN_repeat-like_dom_sf"/>
</dbReference>
<dbReference type="Proteomes" id="UP000192634">
    <property type="component" value="Unassembled WGS sequence"/>
</dbReference>
<dbReference type="NCBIfam" id="NF038015">
    <property type="entry name" value="AztD"/>
    <property type="match status" value="1"/>
</dbReference>
<keyword evidence="2" id="KW-0732">Signal</keyword>
<reference evidence="3 4" key="1">
    <citation type="submission" date="2017-04" db="EMBL/GenBank/DDBJ databases">
        <authorList>
            <person name="Afonso C.L."/>
            <person name="Miller P.J."/>
            <person name="Scott M.A."/>
            <person name="Spackman E."/>
            <person name="Goraichik I."/>
            <person name="Dimitrov K.M."/>
            <person name="Suarez D.L."/>
            <person name="Swayne D.E."/>
        </authorList>
    </citation>
    <scope>NUCLEOTIDE SEQUENCE [LARGE SCALE GENOMIC DNA]</scope>
    <source>
        <strain evidence="3 4">CGMCC 1.12511</strain>
    </source>
</reference>
<dbReference type="SUPFAM" id="SSF50969">
    <property type="entry name" value="YVTN repeat-like/Quinoprotein amine dehydrogenase"/>
    <property type="match status" value="1"/>
</dbReference>
<feature type="region of interest" description="Disordered" evidence="1">
    <location>
        <begin position="297"/>
        <end position="317"/>
    </location>
</feature>
<proteinExistence type="predicted"/>
<dbReference type="AlphaFoldDB" id="A0A1W1YKR9"/>
<dbReference type="InterPro" id="IPR047697">
    <property type="entry name" value="AztD-like"/>
</dbReference>